<dbReference type="CDD" id="cd16018">
    <property type="entry name" value="Enpp"/>
    <property type="match status" value="1"/>
</dbReference>
<dbReference type="InterPro" id="IPR012710">
    <property type="entry name" value="Phosphonoacetate_hydro"/>
</dbReference>
<dbReference type="InterPro" id="IPR023116">
    <property type="entry name" value="Phosphonoacetate_hydro_insert"/>
</dbReference>
<dbReference type="InterPro" id="IPR017850">
    <property type="entry name" value="Alkaline_phosphatase_core_sf"/>
</dbReference>
<dbReference type="AlphaFoldDB" id="A0A139H7Y5"/>
<dbReference type="GO" id="GO:0047400">
    <property type="term" value="F:phosphonoacetate hydrolase activity"/>
    <property type="evidence" value="ECO:0007669"/>
    <property type="project" value="InterPro"/>
</dbReference>
<dbReference type="Pfam" id="PF01966">
    <property type="entry name" value="HD"/>
    <property type="match status" value="1"/>
</dbReference>
<dbReference type="NCBIfam" id="TIGR00277">
    <property type="entry name" value="HDIG"/>
    <property type="match status" value="1"/>
</dbReference>
<dbReference type="InterPro" id="IPR052567">
    <property type="entry name" value="OP_Dioxygenase"/>
</dbReference>
<evidence type="ECO:0000313" key="3">
    <source>
        <dbReference type="Proteomes" id="UP000070133"/>
    </source>
</evidence>
<sequence>MAVQALPSIEAHARDTVHELFALILKQGKSDYLGEAVSQLQHSLQTATLAQNAGADEETVLGALLHDVGRLIPAAEKERDMFFADGTFAGKASHEVLGEAYLRQLGFSDKICQLVGAHVWAKRYLTAVDEGYYDGLSFSSKTTLKYQGGPFSDEQVKEAQKDPLLENKLAVRRFDDLAKNPDMQTPDLQSFETSAIKALAHSRAEPFELHGRKYRLPTRPTVVICVDGFDPEYLDRGIDDGILRVLGKLKVDGFHATAKSCMPSFTNPNNVSIITGAPPAKHGISGNFFLDRETGEEKMLLDDSLLIGSTILEQMSKRGVRVAAITAKDKLRKILQHGLSNAICFSAEKAASCTLEENGIAGVESWLGQKQPPQYSGALSMFVLDAGIRLLEEDRADFFYLTLSHYIQHKYAPGSEESNNFMKSLDSKVGKLIDLGARVAITGDHGMSDKSSADGTPNVLYLEDLLAEKWGHGRARVICPITDPFVKHHGALGSFVRVYVSKKNDLDDVLKFCKTLPNIEVAMESREAAQKFDLHLDREGNFIVISTKDAVIGSRRDEHDVSNLGDHRLRSHGGISEQDIPLIMSEPVKHSSKLESRQWRNYDAFDLVLNH</sequence>
<comment type="caution">
    <text evidence="2">The sequence shown here is derived from an EMBL/GenBank/DDBJ whole genome shotgun (WGS) entry which is preliminary data.</text>
</comment>
<dbReference type="InterPro" id="IPR006674">
    <property type="entry name" value="HD_domain"/>
</dbReference>
<dbReference type="SUPFAM" id="SSF109604">
    <property type="entry name" value="HD-domain/PDEase-like"/>
    <property type="match status" value="1"/>
</dbReference>
<proteinExistence type="predicted"/>
<dbReference type="Proteomes" id="UP000070133">
    <property type="component" value="Unassembled WGS sequence"/>
</dbReference>
<evidence type="ECO:0000259" key="1">
    <source>
        <dbReference type="Pfam" id="PF01966"/>
    </source>
</evidence>
<name>A0A139H7Y5_9PEZI</name>
<protein>
    <recommendedName>
        <fullName evidence="1">HD domain-containing protein</fullName>
    </recommendedName>
</protein>
<dbReference type="EMBL" id="LFZN01000110">
    <property type="protein sequence ID" value="KXS98544.1"/>
    <property type="molecule type" value="Genomic_DNA"/>
</dbReference>
<dbReference type="Pfam" id="PF01663">
    <property type="entry name" value="Phosphodiest"/>
    <property type="match status" value="1"/>
</dbReference>
<reference evidence="2 3" key="1">
    <citation type="submission" date="2015-07" db="EMBL/GenBank/DDBJ databases">
        <title>Comparative genomics of the Sigatoka disease complex on banana suggests a link between parallel evolutionary changes in Pseudocercospora fijiensis and Pseudocercospora eumusae and increased virulence on the banana host.</title>
        <authorList>
            <person name="Chang T.-C."/>
            <person name="Salvucci A."/>
            <person name="Crous P.W."/>
            <person name="Stergiopoulos I."/>
        </authorList>
    </citation>
    <scope>NUCLEOTIDE SEQUENCE [LARGE SCALE GENOMIC DNA]</scope>
    <source>
        <strain evidence="2 3">CBS 114824</strain>
    </source>
</reference>
<dbReference type="STRING" id="321146.A0A139H7Y5"/>
<accession>A0A139H7Y5</accession>
<dbReference type="NCBIfam" id="TIGR02335">
    <property type="entry name" value="hydr_PhnA"/>
    <property type="match status" value="1"/>
</dbReference>
<dbReference type="Gene3D" id="3.30.1360.110">
    <property type="entry name" value="Domain 2, Phosphonoacetate Hydrolase"/>
    <property type="match status" value="1"/>
</dbReference>
<dbReference type="SUPFAM" id="SSF53649">
    <property type="entry name" value="Alkaline phosphatase-like"/>
    <property type="match status" value="1"/>
</dbReference>
<evidence type="ECO:0000313" key="2">
    <source>
        <dbReference type="EMBL" id="KXS98544.1"/>
    </source>
</evidence>
<dbReference type="OrthoDB" id="445007at2759"/>
<gene>
    <name evidence="2" type="ORF">AC578_4303</name>
</gene>
<dbReference type="PANTHER" id="PTHR40202:SF1">
    <property type="entry name" value="HD DOMAIN-CONTAINING PROTEIN"/>
    <property type="match status" value="1"/>
</dbReference>
<dbReference type="PANTHER" id="PTHR40202">
    <property type="match status" value="1"/>
</dbReference>
<dbReference type="InterPro" id="IPR002591">
    <property type="entry name" value="Phosphodiest/P_Trfase"/>
</dbReference>
<organism evidence="2 3">
    <name type="scientific">Pseudocercospora eumusae</name>
    <dbReference type="NCBI Taxonomy" id="321146"/>
    <lineage>
        <taxon>Eukaryota</taxon>
        <taxon>Fungi</taxon>
        <taxon>Dikarya</taxon>
        <taxon>Ascomycota</taxon>
        <taxon>Pezizomycotina</taxon>
        <taxon>Dothideomycetes</taxon>
        <taxon>Dothideomycetidae</taxon>
        <taxon>Mycosphaerellales</taxon>
        <taxon>Mycosphaerellaceae</taxon>
        <taxon>Pseudocercospora</taxon>
    </lineage>
</organism>
<dbReference type="InterPro" id="IPR006675">
    <property type="entry name" value="HDIG_dom"/>
</dbReference>
<keyword evidence="3" id="KW-1185">Reference proteome</keyword>
<feature type="domain" description="HD" evidence="1">
    <location>
        <begin position="41"/>
        <end position="118"/>
    </location>
</feature>
<dbReference type="Gene3D" id="3.40.720.10">
    <property type="entry name" value="Alkaline Phosphatase, subunit A"/>
    <property type="match status" value="1"/>
</dbReference>
<dbReference type="Gene3D" id="1.10.3210.10">
    <property type="entry name" value="Hypothetical protein af1432"/>
    <property type="match status" value="1"/>
</dbReference>